<dbReference type="RefSeq" id="WP_343842792.1">
    <property type="nucleotide sequence ID" value="NZ_BAAAEI010000006.1"/>
</dbReference>
<comment type="caution">
    <text evidence="2">The sequence shown here is derived from an EMBL/GenBank/DDBJ whole genome shotgun (WGS) entry which is preliminary data.</text>
</comment>
<feature type="coiled-coil region" evidence="1">
    <location>
        <begin position="77"/>
        <end position="125"/>
    </location>
</feature>
<evidence type="ECO:0000313" key="2">
    <source>
        <dbReference type="EMBL" id="GAA0348765.1"/>
    </source>
</evidence>
<proteinExistence type="predicted"/>
<reference evidence="3" key="1">
    <citation type="journal article" date="2019" name="Int. J. Syst. Evol. Microbiol.">
        <title>The Global Catalogue of Microorganisms (GCM) 10K type strain sequencing project: providing services to taxonomists for standard genome sequencing and annotation.</title>
        <authorList>
            <consortium name="The Broad Institute Genomics Platform"/>
            <consortium name="The Broad Institute Genome Sequencing Center for Infectious Disease"/>
            <person name="Wu L."/>
            <person name="Ma J."/>
        </authorList>
    </citation>
    <scope>NUCLEOTIDE SEQUENCE [LARGE SCALE GENOMIC DNA]</scope>
    <source>
        <strain evidence="3">JCM 13378</strain>
    </source>
</reference>
<organism evidence="2 3">
    <name type="scientific">Bowmanella denitrificans</name>
    <dbReference type="NCBI Taxonomy" id="366582"/>
    <lineage>
        <taxon>Bacteria</taxon>
        <taxon>Pseudomonadati</taxon>
        <taxon>Pseudomonadota</taxon>
        <taxon>Gammaproteobacteria</taxon>
        <taxon>Alteromonadales</taxon>
        <taxon>Alteromonadaceae</taxon>
        <taxon>Bowmanella</taxon>
    </lineage>
</organism>
<keyword evidence="3" id="KW-1185">Reference proteome</keyword>
<evidence type="ECO:0000256" key="1">
    <source>
        <dbReference type="SAM" id="Coils"/>
    </source>
</evidence>
<gene>
    <name evidence="2" type="ORF">GCM10009092_11420</name>
</gene>
<accession>A0ABP3GLB5</accession>
<protein>
    <submittedName>
        <fullName evidence="2">Uncharacterized protein</fullName>
    </submittedName>
</protein>
<keyword evidence="1" id="KW-0175">Coiled coil</keyword>
<sequence length="130" mass="14915">MKKNILFLVLGIILGFVASDFIVRSSTEKYLEVRSSLKETVDEFGDLYFGYSKFELDARLRLLEELVESDRNGQATYKFIQEKSDELKKDLVELKEIKLSNSGSQEALERSISEAERLIESIEFDYGLGT</sequence>
<name>A0ABP3GLB5_9ALTE</name>
<evidence type="ECO:0000313" key="3">
    <source>
        <dbReference type="Proteomes" id="UP001501757"/>
    </source>
</evidence>
<dbReference type="Proteomes" id="UP001501757">
    <property type="component" value="Unassembled WGS sequence"/>
</dbReference>
<dbReference type="EMBL" id="BAAAEI010000006">
    <property type="protein sequence ID" value="GAA0348765.1"/>
    <property type="molecule type" value="Genomic_DNA"/>
</dbReference>